<accession>A0AAU9L821</accession>
<evidence type="ECO:0000256" key="1">
    <source>
        <dbReference type="SAM" id="Coils"/>
    </source>
</evidence>
<feature type="coiled-coil region" evidence="1">
    <location>
        <begin position="83"/>
        <end position="131"/>
    </location>
</feature>
<organism evidence="2 3">
    <name type="scientific">Peronospora belbahrii</name>
    <dbReference type="NCBI Taxonomy" id="622444"/>
    <lineage>
        <taxon>Eukaryota</taxon>
        <taxon>Sar</taxon>
        <taxon>Stramenopiles</taxon>
        <taxon>Oomycota</taxon>
        <taxon>Peronosporomycetes</taxon>
        <taxon>Peronosporales</taxon>
        <taxon>Peronosporaceae</taxon>
        <taxon>Peronospora</taxon>
    </lineage>
</organism>
<gene>
    <name evidence="2" type="ORF">PBS003_LOCUS8320</name>
</gene>
<name>A0AAU9L821_9STRA</name>
<proteinExistence type="predicted"/>
<keyword evidence="1" id="KW-0175">Coiled coil</keyword>
<sequence length="151" mass="17232">MMDELEKFQAQFRTEQEKCRRLEQEVEAAKQSSVSRNELDRVLYKLGATNPSISCASQLTRAKKLKTLYEQSVVQLASVQSLARELQHSNDELSHSMEQTRAKAMQSQQQLNTLCAEHGDAQRQVESLTKKNLSLMSDVQECAMKLTINNR</sequence>
<dbReference type="AlphaFoldDB" id="A0AAU9L821"/>
<evidence type="ECO:0000313" key="2">
    <source>
        <dbReference type="EMBL" id="CAH0481715.1"/>
    </source>
</evidence>
<dbReference type="EMBL" id="CAKKTJ010000330">
    <property type="protein sequence ID" value="CAH0481715.1"/>
    <property type="molecule type" value="Genomic_DNA"/>
</dbReference>
<feature type="coiled-coil region" evidence="1">
    <location>
        <begin position="5"/>
        <end position="32"/>
    </location>
</feature>
<comment type="caution">
    <text evidence="2">The sequence shown here is derived from an EMBL/GenBank/DDBJ whole genome shotgun (WGS) entry which is preliminary data.</text>
</comment>
<reference evidence="2" key="1">
    <citation type="submission" date="2021-11" db="EMBL/GenBank/DDBJ databases">
        <authorList>
            <person name="Islam A."/>
            <person name="Islam S."/>
            <person name="Flora M.S."/>
            <person name="Rahman M."/>
            <person name="Ziaur R.M."/>
            <person name="Epstein J.H."/>
            <person name="Hassan M."/>
            <person name="Klassen M."/>
            <person name="Woodard K."/>
            <person name="Webb A."/>
            <person name="Webby R.J."/>
            <person name="El Zowalaty M.E."/>
        </authorList>
    </citation>
    <scope>NUCLEOTIDE SEQUENCE</scope>
    <source>
        <strain evidence="2">Pbs3</strain>
    </source>
</reference>
<protein>
    <submittedName>
        <fullName evidence="2">Uncharacterized protein</fullName>
    </submittedName>
</protein>
<evidence type="ECO:0000313" key="3">
    <source>
        <dbReference type="Proteomes" id="UP001160483"/>
    </source>
</evidence>
<dbReference type="Proteomes" id="UP001160483">
    <property type="component" value="Unassembled WGS sequence"/>
</dbReference>